<reference evidence="1" key="1">
    <citation type="submission" date="2018-06" db="EMBL/GenBank/DDBJ databases">
        <authorList>
            <person name="Zhirakovskaya E."/>
        </authorList>
    </citation>
    <scope>NUCLEOTIDE SEQUENCE</scope>
</reference>
<accession>A0A3B1AHR2</accession>
<evidence type="ECO:0000313" key="1">
    <source>
        <dbReference type="EMBL" id="VAW99423.1"/>
    </source>
</evidence>
<proteinExistence type="predicted"/>
<organism evidence="1">
    <name type="scientific">hydrothermal vent metagenome</name>
    <dbReference type="NCBI Taxonomy" id="652676"/>
    <lineage>
        <taxon>unclassified sequences</taxon>
        <taxon>metagenomes</taxon>
        <taxon>ecological metagenomes</taxon>
    </lineage>
</organism>
<sequence length="246" mass="28376">MKEKKPIVKSVLDSNKAFDNLIKELRAGFSNSDIEKSLKIMAGFGGINEFEYKQVFLIKKSSDLFDAEFMHEVQWGIYDGGISALREIDNNLLSLYLCLIYLYSDCKKPMSLDFELYCPLIAVEKIIEHGDKRILNLWMIFISALICDYGKKKSVVEYCLTLINFLLSANCSDLNCFGIWFDKLLALEQAVEDLADATLYTNEEIAFEIKSILLLLDKTKIFDSKMYYTFCESLYLNLDVELPHYN</sequence>
<gene>
    <name evidence="1" type="ORF">MNBD_GAMMA22-1531</name>
</gene>
<dbReference type="AlphaFoldDB" id="A0A3B1AHR2"/>
<protein>
    <submittedName>
        <fullName evidence="1">Uncharacterized protein</fullName>
    </submittedName>
</protein>
<name>A0A3B1AHR2_9ZZZZ</name>
<dbReference type="EMBL" id="UOFS01000039">
    <property type="protein sequence ID" value="VAW99423.1"/>
    <property type="molecule type" value="Genomic_DNA"/>
</dbReference>